<evidence type="ECO:0000313" key="4">
    <source>
        <dbReference type="Proteomes" id="UP001565471"/>
    </source>
</evidence>
<evidence type="ECO:0000256" key="1">
    <source>
        <dbReference type="ARBA" id="ARBA00004613"/>
    </source>
</evidence>
<dbReference type="Gene3D" id="2.150.10.10">
    <property type="entry name" value="Serralysin-like metalloprotease, C-terminal"/>
    <property type="match status" value="1"/>
</dbReference>
<dbReference type="InterPro" id="IPR001343">
    <property type="entry name" value="Hemolysn_Ca-bd"/>
</dbReference>
<sequence length="185" mass="19271">MSISASLITSATAPLANTTKEYDMAFRGTNTNDHIVGTADSDFIQGLGGNDLISGGGGDDELEGNQGADTIHGGAGDDFLYGGQGNDVLFGNQGNDNFMFTSGNGKDFVMDFTVGDKLNIEDGINHTGIHTLADLASHIKAAGPDTTVVDLGEGNSITLSHVNADDVLHHPDNYFSITHITDQPT</sequence>
<accession>A0ABV4EUA7</accession>
<dbReference type="EMBL" id="JBGBZA010000002">
    <property type="protein sequence ID" value="MEY9314705.1"/>
    <property type="molecule type" value="Genomic_DNA"/>
</dbReference>
<evidence type="ECO:0000256" key="2">
    <source>
        <dbReference type="ARBA" id="ARBA00022525"/>
    </source>
</evidence>
<dbReference type="InterPro" id="IPR018511">
    <property type="entry name" value="Hemolysin-typ_Ca-bd_CS"/>
</dbReference>
<protein>
    <submittedName>
        <fullName evidence="3">Ca2+-binding RTX toxin-like protein</fullName>
    </submittedName>
</protein>
<evidence type="ECO:0000313" key="3">
    <source>
        <dbReference type="EMBL" id="MEY9314705.1"/>
    </source>
</evidence>
<reference evidence="3 4" key="1">
    <citation type="submission" date="2024-07" db="EMBL/GenBank/DDBJ databases">
        <title>Genomic Encyclopedia of Type Strains, Phase V (KMG-V): Genome sequencing to study the core and pangenomes of soil and plant-associated prokaryotes.</title>
        <authorList>
            <person name="Whitman W."/>
        </authorList>
    </citation>
    <scope>NUCLEOTIDE SEQUENCE [LARGE SCALE GENOMIC DNA]</scope>
    <source>
        <strain evidence="3 4">USDA 415</strain>
    </source>
</reference>
<dbReference type="InterPro" id="IPR050557">
    <property type="entry name" value="RTX_toxin/Mannuronan_C5-epim"/>
</dbReference>
<name>A0ABV4EUA7_BRAEL</name>
<dbReference type="SUPFAM" id="SSF51120">
    <property type="entry name" value="beta-Roll"/>
    <property type="match status" value="1"/>
</dbReference>
<dbReference type="PANTHER" id="PTHR38340">
    <property type="entry name" value="S-LAYER PROTEIN"/>
    <property type="match status" value="1"/>
</dbReference>
<organism evidence="3 4">
    <name type="scientific">Bradyrhizobium elkanii</name>
    <dbReference type="NCBI Taxonomy" id="29448"/>
    <lineage>
        <taxon>Bacteria</taxon>
        <taxon>Pseudomonadati</taxon>
        <taxon>Pseudomonadota</taxon>
        <taxon>Alphaproteobacteria</taxon>
        <taxon>Hyphomicrobiales</taxon>
        <taxon>Nitrobacteraceae</taxon>
        <taxon>Bradyrhizobium</taxon>
    </lineage>
</organism>
<gene>
    <name evidence="3" type="ORF">ABIF29_001504</name>
</gene>
<comment type="caution">
    <text evidence="3">The sequence shown here is derived from an EMBL/GenBank/DDBJ whole genome shotgun (WGS) entry which is preliminary data.</text>
</comment>
<dbReference type="PRINTS" id="PR00313">
    <property type="entry name" value="CABNDNGRPT"/>
</dbReference>
<keyword evidence="2" id="KW-0964">Secreted</keyword>
<keyword evidence="4" id="KW-1185">Reference proteome</keyword>
<proteinExistence type="predicted"/>
<dbReference type="PANTHER" id="PTHR38340:SF1">
    <property type="entry name" value="S-LAYER PROTEIN"/>
    <property type="match status" value="1"/>
</dbReference>
<dbReference type="PROSITE" id="PS00330">
    <property type="entry name" value="HEMOLYSIN_CALCIUM"/>
    <property type="match status" value="2"/>
</dbReference>
<dbReference type="InterPro" id="IPR011049">
    <property type="entry name" value="Serralysin-like_metalloprot_C"/>
</dbReference>
<dbReference type="RefSeq" id="WP_233475510.1">
    <property type="nucleotide sequence ID" value="NZ_CP126003.1"/>
</dbReference>
<dbReference type="Pfam" id="PF00353">
    <property type="entry name" value="HemolysinCabind"/>
    <property type="match status" value="2"/>
</dbReference>
<comment type="subcellular location">
    <subcellularLocation>
        <location evidence="1">Secreted</location>
    </subcellularLocation>
</comment>
<dbReference type="Proteomes" id="UP001565471">
    <property type="component" value="Unassembled WGS sequence"/>
</dbReference>